<proteinExistence type="predicted"/>
<gene>
    <name evidence="1" type="ORF">EC9_41970</name>
</gene>
<dbReference type="RefSeq" id="WP_145347911.1">
    <property type="nucleotide sequence ID" value="NZ_CP036261.1"/>
</dbReference>
<accession>A0A517M552</accession>
<dbReference type="KEGG" id="ruv:EC9_41970"/>
<name>A0A517M552_9BACT</name>
<evidence type="ECO:0000313" key="1">
    <source>
        <dbReference type="EMBL" id="QDS89994.1"/>
    </source>
</evidence>
<keyword evidence="2" id="KW-1185">Reference proteome</keyword>
<protein>
    <submittedName>
        <fullName evidence="1">Uncharacterized protein</fullName>
    </submittedName>
</protein>
<evidence type="ECO:0000313" key="2">
    <source>
        <dbReference type="Proteomes" id="UP000319557"/>
    </source>
</evidence>
<dbReference type="EMBL" id="CP036261">
    <property type="protein sequence ID" value="QDS89994.1"/>
    <property type="molecule type" value="Genomic_DNA"/>
</dbReference>
<dbReference type="OrthoDB" id="281891at2"/>
<organism evidence="1 2">
    <name type="scientific">Rosistilla ulvae</name>
    <dbReference type="NCBI Taxonomy" id="1930277"/>
    <lineage>
        <taxon>Bacteria</taxon>
        <taxon>Pseudomonadati</taxon>
        <taxon>Planctomycetota</taxon>
        <taxon>Planctomycetia</taxon>
        <taxon>Pirellulales</taxon>
        <taxon>Pirellulaceae</taxon>
        <taxon>Rosistilla</taxon>
    </lineage>
</organism>
<reference evidence="1 2" key="1">
    <citation type="submission" date="2019-02" db="EMBL/GenBank/DDBJ databases">
        <title>Deep-cultivation of Planctomycetes and their phenomic and genomic characterization uncovers novel biology.</title>
        <authorList>
            <person name="Wiegand S."/>
            <person name="Jogler M."/>
            <person name="Boedeker C."/>
            <person name="Pinto D."/>
            <person name="Vollmers J."/>
            <person name="Rivas-Marin E."/>
            <person name="Kohn T."/>
            <person name="Peeters S.H."/>
            <person name="Heuer A."/>
            <person name="Rast P."/>
            <person name="Oberbeckmann S."/>
            <person name="Bunk B."/>
            <person name="Jeske O."/>
            <person name="Meyerdierks A."/>
            <person name="Storesund J.E."/>
            <person name="Kallscheuer N."/>
            <person name="Luecker S."/>
            <person name="Lage O.M."/>
            <person name="Pohl T."/>
            <person name="Merkel B.J."/>
            <person name="Hornburger P."/>
            <person name="Mueller R.-W."/>
            <person name="Bruemmer F."/>
            <person name="Labrenz M."/>
            <person name="Spormann A.M."/>
            <person name="Op den Camp H."/>
            <person name="Overmann J."/>
            <person name="Amann R."/>
            <person name="Jetten M.S.M."/>
            <person name="Mascher T."/>
            <person name="Medema M.H."/>
            <person name="Devos D.P."/>
            <person name="Kaster A.-K."/>
            <person name="Ovreas L."/>
            <person name="Rohde M."/>
            <person name="Galperin M.Y."/>
            <person name="Jogler C."/>
        </authorList>
    </citation>
    <scope>NUCLEOTIDE SEQUENCE [LARGE SCALE GENOMIC DNA]</scope>
    <source>
        <strain evidence="1 2">EC9</strain>
    </source>
</reference>
<dbReference type="Proteomes" id="UP000319557">
    <property type="component" value="Chromosome"/>
</dbReference>
<dbReference type="AlphaFoldDB" id="A0A517M552"/>
<sequence length="85" mass="9217">MTNATNQSPQSTTQFALDRLGKAIATAKRLGFVVRSEWLGGSATGWCELGGKRILFVDLSLSVHEQLEQVEAAIEALQAERNKTA</sequence>